<comment type="caution">
    <text evidence="2">The sequence shown here is derived from an EMBL/GenBank/DDBJ whole genome shotgun (WGS) entry which is preliminary data.</text>
</comment>
<evidence type="ECO:0000259" key="1">
    <source>
        <dbReference type="Pfam" id="PF02538"/>
    </source>
</evidence>
<sequence>MVDTKKAIDPITAQVLSGALKNIAIEMGHKLARMSYSSIIRESNDLAARCLMKTDSSFASR</sequence>
<reference evidence="2 3" key="1">
    <citation type="submission" date="2017-11" db="EMBL/GenBank/DDBJ databases">
        <title>Draft Genome Sequence of Sporolactobacillus inulinus NBRC 111894 Isolated from Koso, a Japanese Sugar-Vegetable Fermented Beverage.</title>
        <authorList>
            <person name="Chiou T.Y."/>
            <person name="Oshima K."/>
            <person name="Suda W."/>
            <person name="Hattori M."/>
            <person name="Takahashi T."/>
        </authorList>
    </citation>
    <scope>NUCLEOTIDE SEQUENCE [LARGE SCALE GENOMIC DNA]</scope>
    <source>
        <strain evidence="2 3">NBRC111894</strain>
    </source>
</reference>
<dbReference type="Proteomes" id="UP000319716">
    <property type="component" value="Unassembled WGS sequence"/>
</dbReference>
<dbReference type="EC" id="3.5.2.14" evidence="2"/>
<gene>
    <name evidence="2" type="ORF">NBRC111894_3583</name>
</gene>
<dbReference type="AlphaFoldDB" id="A0A4Y1ZG73"/>
<organism evidence="2 3">
    <name type="scientific">Sporolactobacillus inulinus</name>
    <dbReference type="NCBI Taxonomy" id="2078"/>
    <lineage>
        <taxon>Bacteria</taxon>
        <taxon>Bacillati</taxon>
        <taxon>Bacillota</taxon>
        <taxon>Bacilli</taxon>
        <taxon>Bacillales</taxon>
        <taxon>Sporolactobacillaceae</taxon>
        <taxon>Sporolactobacillus</taxon>
    </lineage>
</organism>
<dbReference type="EMBL" id="BEXB01000038">
    <property type="protein sequence ID" value="GAY78029.1"/>
    <property type="molecule type" value="Genomic_DNA"/>
</dbReference>
<dbReference type="Pfam" id="PF02538">
    <property type="entry name" value="Hydantoinase_B"/>
    <property type="match status" value="1"/>
</dbReference>
<evidence type="ECO:0000313" key="2">
    <source>
        <dbReference type="EMBL" id="GAY78029.1"/>
    </source>
</evidence>
<name>A0A4Y1ZG73_9BACL</name>
<dbReference type="GO" id="GO:0047423">
    <property type="term" value="F:N-methylhydantoinase (ATP-hydrolyzing) activity"/>
    <property type="evidence" value="ECO:0007669"/>
    <property type="project" value="UniProtKB-EC"/>
</dbReference>
<protein>
    <submittedName>
        <fullName evidence="2">N-methylhydantoinase B</fullName>
        <ecNumber evidence="2">3.5.2.14</ecNumber>
    </submittedName>
</protein>
<feature type="domain" description="Hydantoinase B/oxoprolinase" evidence="1">
    <location>
        <begin position="9"/>
        <end position="48"/>
    </location>
</feature>
<keyword evidence="2" id="KW-0378">Hydrolase</keyword>
<evidence type="ECO:0000313" key="3">
    <source>
        <dbReference type="Proteomes" id="UP000319716"/>
    </source>
</evidence>
<accession>A0A4Y1ZG73</accession>
<proteinExistence type="predicted"/>
<dbReference type="InterPro" id="IPR003692">
    <property type="entry name" value="Hydantoinase_B"/>
</dbReference>